<dbReference type="PROSITE" id="PS50103">
    <property type="entry name" value="ZF_C3H1"/>
    <property type="match status" value="4"/>
</dbReference>
<dbReference type="OrthoDB" id="6285980at2759"/>
<sequence length="274" mass="30930">MSLTSKTKDSQWLQLDVCQDFLQNTCALGEFGCPNAHPNRNVDIIDGKVTTCYDSFKGKCTRGFCKYYHPSALVIEKLQLKGHAVLAQRNAFAFHAPVVPQMFIPFHTEVPILIPQEPSGSSLGMNKVEIGVKRSADAMDLNLERYCPIMYCKRAAIQVPPFIPTAPYQMVSFPVPAELIPLNASFVNYTDSNGQLLDNLPVCQDFNRNMCTRINCKFVHLSEPKKLEIHEQRVAVCRDHANGICRRQQCKYYHIPIQLPSAEEMATKIVHSKN</sequence>
<feature type="zinc finger region" description="C3H1-type" evidence="6">
    <location>
        <begin position="12"/>
        <end position="40"/>
    </location>
</feature>
<evidence type="ECO:0000313" key="8">
    <source>
        <dbReference type="EMBL" id="CRK99236.1"/>
    </source>
</evidence>
<evidence type="ECO:0000256" key="1">
    <source>
        <dbReference type="ARBA" id="ARBA00022723"/>
    </source>
</evidence>
<dbReference type="GO" id="GO:0043484">
    <property type="term" value="P:regulation of RNA splicing"/>
    <property type="evidence" value="ECO:0007669"/>
    <property type="project" value="TreeGrafter"/>
</dbReference>
<feature type="domain" description="C3H1-type" evidence="7">
    <location>
        <begin position="12"/>
        <end position="40"/>
    </location>
</feature>
<dbReference type="InterPro" id="IPR000571">
    <property type="entry name" value="Znf_CCCH"/>
</dbReference>
<dbReference type="PANTHER" id="PTHR12675:SF12">
    <property type="entry name" value="PROTEIN MUSCLEBLIND"/>
    <property type="match status" value="1"/>
</dbReference>
<evidence type="ECO:0000256" key="4">
    <source>
        <dbReference type="ARBA" id="ARBA00022833"/>
    </source>
</evidence>
<keyword evidence="9" id="KW-1185">Reference proteome</keyword>
<evidence type="ECO:0000256" key="3">
    <source>
        <dbReference type="ARBA" id="ARBA00022771"/>
    </source>
</evidence>
<dbReference type="Pfam" id="PF22628">
    <property type="entry name" value="zf-CCCH_10"/>
    <property type="match status" value="2"/>
</dbReference>
<reference evidence="8 9" key="1">
    <citation type="submission" date="2015-04" db="EMBL/GenBank/DDBJ databases">
        <authorList>
            <person name="Syromyatnikov M.Y."/>
            <person name="Popov V.N."/>
        </authorList>
    </citation>
    <scope>NUCLEOTIDE SEQUENCE [LARGE SCALE GENOMIC DNA]</scope>
</reference>
<keyword evidence="3 6" id="KW-0863">Zinc-finger</keyword>
<dbReference type="AlphaFoldDB" id="A0A1J1II83"/>
<keyword evidence="4 6" id="KW-0862">Zinc</keyword>
<name>A0A1J1II83_9DIPT</name>
<feature type="zinc finger region" description="C3H1-type" evidence="6">
    <location>
        <begin position="197"/>
        <end position="223"/>
    </location>
</feature>
<dbReference type="PANTHER" id="PTHR12675">
    <property type="entry name" value="MUSCLEBLIND-LIKE PROTEIN"/>
    <property type="match status" value="1"/>
</dbReference>
<dbReference type="InterPro" id="IPR054429">
    <property type="entry name" value="Znf-CCCH_Muscleblind-like"/>
</dbReference>
<dbReference type="GO" id="GO:0005737">
    <property type="term" value="C:cytoplasm"/>
    <property type="evidence" value="ECO:0007669"/>
    <property type="project" value="TreeGrafter"/>
</dbReference>
<protein>
    <submittedName>
        <fullName evidence="8">CLUMA_CG012664, isoform A</fullName>
    </submittedName>
</protein>
<feature type="domain" description="C3H1-type" evidence="7">
    <location>
        <begin position="231"/>
        <end position="257"/>
    </location>
</feature>
<proteinExistence type="inferred from homology"/>
<feature type="zinc finger region" description="C3H1-type" evidence="6">
    <location>
        <begin position="231"/>
        <end position="257"/>
    </location>
</feature>
<evidence type="ECO:0000256" key="5">
    <source>
        <dbReference type="ARBA" id="ARBA00038226"/>
    </source>
</evidence>
<organism evidence="8 9">
    <name type="scientific">Clunio marinus</name>
    <dbReference type="NCBI Taxonomy" id="568069"/>
    <lineage>
        <taxon>Eukaryota</taxon>
        <taxon>Metazoa</taxon>
        <taxon>Ecdysozoa</taxon>
        <taxon>Arthropoda</taxon>
        <taxon>Hexapoda</taxon>
        <taxon>Insecta</taxon>
        <taxon>Pterygota</taxon>
        <taxon>Neoptera</taxon>
        <taxon>Endopterygota</taxon>
        <taxon>Diptera</taxon>
        <taxon>Nematocera</taxon>
        <taxon>Chironomoidea</taxon>
        <taxon>Chironomidae</taxon>
        <taxon>Clunio</taxon>
    </lineage>
</organism>
<evidence type="ECO:0000313" key="9">
    <source>
        <dbReference type="Proteomes" id="UP000183832"/>
    </source>
</evidence>
<keyword evidence="1 6" id="KW-0479">Metal-binding</keyword>
<keyword evidence="2" id="KW-0677">Repeat</keyword>
<feature type="zinc finger region" description="C3H1-type" evidence="6">
    <location>
        <begin position="46"/>
        <end position="72"/>
    </location>
</feature>
<dbReference type="Gene3D" id="3.30.1370.210">
    <property type="match status" value="2"/>
</dbReference>
<dbReference type="SMART" id="SM00356">
    <property type="entry name" value="ZnF_C3H1"/>
    <property type="match status" value="4"/>
</dbReference>
<evidence type="ECO:0000256" key="2">
    <source>
        <dbReference type="ARBA" id="ARBA00022737"/>
    </source>
</evidence>
<feature type="domain" description="C3H1-type" evidence="7">
    <location>
        <begin position="197"/>
        <end position="223"/>
    </location>
</feature>
<dbReference type="GO" id="GO:0005654">
    <property type="term" value="C:nucleoplasm"/>
    <property type="evidence" value="ECO:0007669"/>
    <property type="project" value="TreeGrafter"/>
</dbReference>
<dbReference type="GO" id="GO:0008270">
    <property type="term" value="F:zinc ion binding"/>
    <property type="evidence" value="ECO:0007669"/>
    <property type="project" value="UniProtKB-KW"/>
</dbReference>
<accession>A0A1J1II83</accession>
<dbReference type="GO" id="GO:0003723">
    <property type="term" value="F:RNA binding"/>
    <property type="evidence" value="ECO:0007669"/>
    <property type="project" value="TreeGrafter"/>
</dbReference>
<comment type="similarity">
    <text evidence="5">Belongs to the muscleblind family.</text>
</comment>
<gene>
    <name evidence="8" type="ORF">CLUMA_CG012664</name>
</gene>
<dbReference type="Proteomes" id="UP000183832">
    <property type="component" value="Unassembled WGS sequence"/>
</dbReference>
<evidence type="ECO:0000256" key="6">
    <source>
        <dbReference type="PROSITE-ProRule" id="PRU00723"/>
    </source>
</evidence>
<feature type="domain" description="C3H1-type" evidence="7">
    <location>
        <begin position="46"/>
        <end position="72"/>
    </location>
</feature>
<evidence type="ECO:0000259" key="7">
    <source>
        <dbReference type="PROSITE" id="PS50103"/>
    </source>
</evidence>
<dbReference type="STRING" id="568069.A0A1J1II83"/>
<dbReference type="EMBL" id="CVRI01000050">
    <property type="protein sequence ID" value="CRK99236.1"/>
    <property type="molecule type" value="Genomic_DNA"/>
</dbReference>